<sequence length="230" mass="25556">MRFREVPFTTAWGGNNHIARHTGQWEHAHHERRVFSTVPNFAALGVSAEDEDAVFALKATPLEPAPPEPVVRDATWDLVHDVLDDAYEAGRGTRTVKGWLGLQDATDAILRAVRGEKIVRVLDGWYNLDADKDAFWYATAEHCKEVEHWPRPITDRAVRLAVLAEGAEAKSPVSAEVPMNCRQRLQHEGKPYPRSHCQSCGTFAPRHKECTALLAPGGLLAPAETRGVEK</sequence>
<dbReference type="RefSeq" id="WP_012683292.1">
    <property type="nucleotide sequence ID" value="NC_012489.1"/>
</dbReference>
<protein>
    <submittedName>
        <fullName evidence="1">Uncharacterized protein</fullName>
    </submittedName>
</protein>
<dbReference type="HOGENOM" id="CLU_1203433_0_0_0"/>
<dbReference type="KEGG" id="gau:GAU_1803"/>
<reference evidence="2" key="1">
    <citation type="submission" date="2006-03" db="EMBL/GenBank/DDBJ databases">
        <title>Complete genome sequence of Gemmatimonas aurantiaca T-27 that represents a novel phylum Gemmatimonadetes.</title>
        <authorList>
            <person name="Takasaki K."/>
            <person name="Ichikawa N."/>
            <person name="Miura H."/>
            <person name="Matsushita S."/>
            <person name="Watanabe Y."/>
            <person name="Oguchi A."/>
            <person name="Ankai A."/>
            <person name="Yashiro I."/>
            <person name="Takahashi M."/>
            <person name="Terui Y."/>
            <person name="Fukui S."/>
            <person name="Yokoyama H."/>
            <person name="Tanikawa S."/>
            <person name="Hanada S."/>
            <person name="Kamagata Y."/>
            <person name="Fujita N."/>
        </authorList>
    </citation>
    <scope>NUCLEOTIDE SEQUENCE [LARGE SCALE GENOMIC DNA]</scope>
    <source>
        <strain evidence="2">T-27 / DSM 14586 / JCM 11422 / NBRC 100505</strain>
    </source>
</reference>
<dbReference type="Proteomes" id="UP000002209">
    <property type="component" value="Chromosome"/>
</dbReference>
<gene>
    <name evidence="1" type="ordered locus">GAU_1803</name>
</gene>
<organism evidence="1 2">
    <name type="scientific">Gemmatimonas aurantiaca (strain DSM 14586 / JCM 11422 / NBRC 100505 / T-27)</name>
    <dbReference type="NCBI Taxonomy" id="379066"/>
    <lineage>
        <taxon>Bacteria</taxon>
        <taxon>Pseudomonadati</taxon>
        <taxon>Gemmatimonadota</taxon>
        <taxon>Gemmatimonadia</taxon>
        <taxon>Gemmatimonadales</taxon>
        <taxon>Gemmatimonadaceae</taxon>
        <taxon>Gemmatimonas</taxon>
    </lineage>
</organism>
<name>C1A420_GEMAT</name>
<accession>C1A420</accession>
<proteinExistence type="predicted"/>
<evidence type="ECO:0000313" key="2">
    <source>
        <dbReference type="Proteomes" id="UP000002209"/>
    </source>
</evidence>
<keyword evidence="2" id="KW-1185">Reference proteome</keyword>
<dbReference type="STRING" id="379066.GAU_1803"/>
<evidence type="ECO:0000313" key="1">
    <source>
        <dbReference type="EMBL" id="BAH38845.1"/>
    </source>
</evidence>
<dbReference type="EMBL" id="AP009153">
    <property type="protein sequence ID" value="BAH38845.1"/>
    <property type="molecule type" value="Genomic_DNA"/>
</dbReference>
<dbReference type="AlphaFoldDB" id="C1A420"/>